<dbReference type="InterPro" id="IPR036034">
    <property type="entry name" value="PDZ_sf"/>
</dbReference>
<dbReference type="InParanoid" id="E9HQX5"/>
<protein>
    <recommendedName>
        <fullName evidence="5">PDZ domain-containing protein</fullName>
    </recommendedName>
</protein>
<dbReference type="KEGG" id="dpx:DAPPUDRAFT_332773"/>
<reference evidence="6 7" key="1">
    <citation type="journal article" date="2011" name="Science">
        <title>The ecoresponsive genome of Daphnia pulex.</title>
        <authorList>
            <person name="Colbourne J.K."/>
            <person name="Pfrender M.E."/>
            <person name="Gilbert D."/>
            <person name="Thomas W.K."/>
            <person name="Tucker A."/>
            <person name="Oakley T.H."/>
            <person name="Tokishita S."/>
            <person name="Aerts A."/>
            <person name="Arnold G.J."/>
            <person name="Basu M.K."/>
            <person name="Bauer D.J."/>
            <person name="Caceres C.E."/>
            <person name="Carmel L."/>
            <person name="Casola C."/>
            <person name="Choi J.H."/>
            <person name="Detter J.C."/>
            <person name="Dong Q."/>
            <person name="Dusheyko S."/>
            <person name="Eads B.D."/>
            <person name="Frohlich T."/>
            <person name="Geiler-Samerotte K.A."/>
            <person name="Gerlach D."/>
            <person name="Hatcher P."/>
            <person name="Jogdeo S."/>
            <person name="Krijgsveld J."/>
            <person name="Kriventseva E.V."/>
            <person name="Kultz D."/>
            <person name="Laforsch C."/>
            <person name="Lindquist E."/>
            <person name="Lopez J."/>
            <person name="Manak J.R."/>
            <person name="Muller J."/>
            <person name="Pangilinan J."/>
            <person name="Patwardhan R.P."/>
            <person name="Pitluck S."/>
            <person name="Pritham E.J."/>
            <person name="Rechtsteiner A."/>
            <person name="Rho M."/>
            <person name="Rogozin I.B."/>
            <person name="Sakarya O."/>
            <person name="Salamov A."/>
            <person name="Schaack S."/>
            <person name="Shapiro H."/>
            <person name="Shiga Y."/>
            <person name="Skalitzky C."/>
            <person name="Smith Z."/>
            <person name="Souvorov A."/>
            <person name="Sung W."/>
            <person name="Tang Z."/>
            <person name="Tsuchiya D."/>
            <person name="Tu H."/>
            <person name="Vos H."/>
            <person name="Wang M."/>
            <person name="Wolf Y.I."/>
            <person name="Yamagata H."/>
            <person name="Yamada T."/>
            <person name="Ye Y."/>
            <person name="Shaw J.R."/>
            <person name="Andrews J."/>
            <person name="Crease T.J."/>
            <person name="Tang H."/>
            <person name="Lucas S.M."/>
            <person name="Robertson H.M."/>
            <person name="Bork P."/>
            <person name="Koonin E.V."/>
            <person name="Zdobnov E.M."/>
            <person name="Grigoriev I.V."/>
            <person name="Lynch M."/>
            <person name="Boore J.L."/>
        </authorList>
    </citation>
    <scope>NUCLEOTIDE SEQUENCE [LARGE SCALE GENOMIC DNA]</scope>
</reference>
<evidence type="ECO:0000256" key="1">
    <source>
        <dbReference type="ARBA" id="ARBA00004496"/>
    </source>
</evidence>
<dbReference type="GO" id="GO:0005737">
    <property type="term" value="C:cytoplasm"/>
    <property type="evidence" value="ECO:0007669"/>
    <property type="project" value="UniProtKB-SubCell"/>
</dbReference>
<dbReference type="OrthoDB" id="75502at2759"/>
<feature type="compositionally biased region" description="Polar residues" evidence="4">
    <location>
        <begin position="611"/>
        <end position="620"/>
    </location>
</feature>
<dbReference type="FunFam" id="2.30.42.10:FF:000035">
    <property type="entry name" value="Glutamate receptor interacting protein 1"/>
    <property type="match status" value="1"/>
</dbReference>
<dbReference type="Pfam" id="PF00595">
    <property type="entry name" value="PDZ"/>
    <property type="match status" value="6"/>
</dbReference>
<feature type="region of interest" description="Disordered" evidence="4">
    <location>
        <begin position="593"/>
        <end position="620"/>
    </location>
</feature>
<feature type="domain" description="PDZ" evidence="5">
    <location>
        <begin position="1"/>
        <end position="56"/>
    </location>
</feature>
<feature type="domain" description="PDZ" evidence="5">
    <location>
        <begin position="361"/>
        <end position="435"/>
    </location>
</feature>
<dbReference type="PROSITE" id="PS50106">
    <property type="entry name" value="PDZ"/>
    <property type="match status" value="6"/>
</dbReference>
<dbReference type="FunCoup" id="E9HQX5">
    <property type="interactions" value="77"/>
</dbReference>
<dbReference type="AlphaFoldDB" id="E9HQX5"/>
<feature type="domain" description="PDZ" evidence="5">
    <location>
        <begin position="461"/>
        <end position="543"/>
    </location>
</feature>
<dbReference type="PhylomeDB" id="E9HQX5"/>
<gene>
    <name evidence="6" type="ORF">DAPPUDRAFT_332773</name>
</gene>
<dbReference type="SMART" id="SM00228">
    <property type="entry name" value="PDZ"/>
    <property type="match status" value="6"/>
</dbReference>
<dbReference type="HOGENOM" id="CLU_004313_0_0_1"/>
<dbReference type="eggNOG" id="KOG3528">
    <property type="taxonomic scope" value="Eukaryota"/>
</dbReference>
<accession>E9HQX5</accession>
<dbReference type="CDD" id="cd06684">
    <property type="entry name" value="PDZ3_GRIP1-2-like"/>
    <property type="match status" value="1"/>
</dbReference>
<keyword evidence="7" id="KW-1185">Reference proteome</keyword>
<dbReference type="EMBL" id="GL732727">
    <property type="protein sequence ID" value="EFX65855.1"/>
    <property type="molecule type" value="Genomic_DNA"/>
</dbReference>
<keyword evidence="2" id="KW-0963">Cytoplasm</keyword>
<dbReference type="Gene3D" id="2.30.42.10">
    <property type="match status" value="6"/>
</dbReference>
<dbReference type="PANTHER" id="PTHR46227">
    <property type="entry name" value="GLUTAMATE RECEPTOR-INTERACTING PROTEIN GRIP"/>
    <property type="match status" value="1"/>
</dbReference>
<dbReference type="Proteomes" id="UP000000305">
    <property type="component" value="Unassembled WGS sequence"/>
</dbReference>
<feature type="compositionally biased region" description="Low complexity" evidence="4">
    <location>
        <begin position="232"/>
        <end position="256"/>
    </location>
</feature>
<name>E9HQX5_DAPPU</name>
<keyword evidence="3" id="KW-0677">Repeat</keyword>
<evidence type="ECO:0000259" key="5">
    <source>
        <dbReference type="PROSITE" id="PS50106"/>
    </source>
</evidence>
<proteinExistence type="predicted"/>
<comment type="subcellular location">
    <subcellularLocation>
        <location evidence="1">Cytoplasm</location>
    </subcellularLocation>
</comment>
<feature type="domain" description="PDZ" evidence="5">
    <location>
        <begin position="650"/>
        <end position="733"/>
    </location>
</feature>
<feature type="domain" description="PDZ" evidence="5">
    <location>
        <begin position="81"/>
        <end position="159"/>
    </location>
</feature>
<dbReference type="InterPro" id="IPR043545">
    <property type="entry name" value="GRIP1/2"/>
</dbReference>
<dbReference type="eggNOG" id="KOG0792">
    <property type="taxonomic scope" value="Eukaryota"/>
</dbReference>
<dbReference type="CDD" id="cd06685">
    <property type="entry name" value="PDZ7_GRIP1-2-like"/>
    <property type="match status" value="1"/>
</dbReference>
<feature type="domain" description="PDZ" evidence="5">
    <location>
        <begin position="267"/>
        <end position="349"/>
    </location>
</feature>
<evidence type="ECO:0000256" key="3">
    <source>
        <dbReference type="ARBA" id="ARBA00022737"/>
    </source>
</evidence>
<dbReference type="CDD" id="cd06682">
    <property type="entry name" value="PDZ5_GRIP1-2-like"/>
    <property type="match status" value="1"/>
</dbReference>
<dbReference type="PANTHER" id="PTHR46227:SF2">
    <property type="entry name" value="FI03335P"/>
    <property type="match status" value="1"/>
</dbReference>
<dbReference type="InterPro" id="IPR001478">
    <property type="entry name" value="PDZ"/>
</dbReference>
<evidence type="ECO:0000256" key="2">
    <source>
        <dbReference type="ARBA" id="ARBA00022490"/>
    </source>
</evidence>
<dbReference type="CDD" id="cd06683">
    <property type="entry name" value="PDZ6_GRIP1-2-like"/>
    <property type="match status" value="1"/>
</dbReference>
<sequence length="781" mass="83136">MPGLLSGRSFIITFVKPNSPADRDGTVQIGDRVLSVNGRELAGCSLIQAQKWIRETDKLSAVIEYDVALVDRSQYAHSPLLVEVEKSPGSLLGINLVAENATPKTNNQRGVVIESITSASIAERCGALHPGDQILAVGDVRLDGPSGVDVQEVARLLRSNYSGDVVKLVVAPSGMLGQRRNGEHGSRRGLLPPPSPRPSQNGTLRSRLSSRTKSRSGIQRMENCSTRLETASVASSGQSGSSKGSCSMSSPSTSHGRVMLSHPEWVTVTLQIDCRGSYGLALGRAPDHEAPVVINVESNSPCDRAGCIQPGDRILRINQQSTAGMNLDEVVELMRDSKPRMTLDVEFDVADSVVPATGVYWLKLIKPTGSSSTFGITLQGNNKRTSDGSLAVSAVLPGSVAHRTGSVQAGDRLLAINNSRVEILTIDEALSVLQSEQIIRLKLHKSQSADELPQQAPVVYTVELVRHGGPLGITISGTESPDDPITISGLTEGGLAERTGALHAGDRLLAINGRSLQGKLLSEAIEILQNSGDIVTLKIGKSSAKVLNTGELQREDYLPLKLPPLPSIDSAVESWQQQPGQLGCWDVAGSAAARRGRGGDGRARHPHERSSSGPALQHFTPQLSQANPSATAGSPAFPGSQLPSNLEIHQVTLHKDSVYEDFGFSVSDGLYERGIYINRIRKGGPADLSGLLQAFDRILQVNDTRTYDFDCCLTVPLIAAAGDTILLVVGRNPLSVHLDLKENAVSGLNWDEDEDGMIPADADDMATSSAFVGVRTITTTL</sequence>
<dbReference type="OMA" id="FANYRTN"/>
<dbReference type="STRING" id="6669.E9HQX5"/>
<evidence type="ECO:0000313" key="6">
    <source>
        <dbReference type="EMBL" id="EFX65855.1"/>
    </source>
</evidence>
<evidence type="ECO:0000256" key="4">
    <source>
        <dbReference type="SAM" id="MobiDB-lite"/>
    </source>
</evidence>
<dbReference type="SUPFAM" id="SSF50156">
    <property type="entry name" value="PDZ domain-like"/>
    <property type="match status" value="6"/>
</dbReference>
<feature type="region of interest" description="Disordered" evidence="4">
    <location>
        <begin position="176"/>
        <end position="257"/>
    </location>
</feature>
<evidence type="ECO:0000313" key="7">
    <source>
        <dbReference type="Proteomes" id="UP000000305"/>
    </source>
</evidence>
<organism evidence="6 7">
    <name type="scientific">Daphnia pulex</name>
    <name type="common">Water flea</name>
    <dbReference type="NCBI Taxonomy" id="6669"/>
    <lineage>
        <taxon>Eukaryota</taxon>
        <taxon>Metazoa</taxon>
        <taxon>Ecdysozoa</taxon>
        <taxon>Arthropoda</taxon>
        <taxon>Crustacea</taxon>
        <taxon>Branchiopoda</taxon>
        <taxon>Diplostraca</taxon>
        <taxon>Cladocera</taxon>
        <taxon>Anomopoda</taxon>
        <taxon>Daphniidae</taxon>
        <taxon>Daphnia</taxon>
    </lineage>
</organism>